<evidence type="ECO:0000256" key="1">
    <source>
        <dbReference type="SAM" id="MobiDB-lite"/>
    </source>
</evidence>
<feature type="region of interest" description="Disordered" evidence="1">
    <location>
        <begin position="1"/>
        <end position="34"/>
    </location>
</feature>
<protein>
    <submittedName>
        <fullName evidence="2">Uncharacterized protein</fullName>
    </submittedName>
</protein>
<sequence length="160" mass="18775">MPRAKRPLTEVDPNVQTTVRPAEESPRSKQQRVSAKAQFEESSFTGNHDELVFMKPASEHPRCKWIMLHESFDLLDAAYKATDHRDPDSFDMYIYNDFLGYDIIEILENMLRAFNKELRPQKGQRYSYQQMWAVVTTLANYLNRDASTPWMMVDDSSRCE</sequence>
<reference evidence="2" key="1">
    <citation type="submission" date="2022-06" db="EMBL/GenBank/DDBJ databases">
        <title>Complete genome sequences of two strains of the flax pathogen Septoria linicola.</title>
        <authorList>
            <person name="Lapalu N."/>
            <person name="Simon A."/>
            <person name="Demenou B."/>
            <person name="Paumier D."/>
            <person name="Guillot M.-P."/>
            <person name="Gout L."/>
            <person name="Valade R."/>
        </authorList>
    </citation>
    <scope>NUCLEOTIDE SEQUENCE</scope>
    <source>
        <strain evidence="2">SE15195</strain>
    </source>
</reference>
<evidence type="ECO:0000313" key="2">
    <source>
        <dbReference type="EMBL" id="USW56738.1"/>
    </source>
</evidence>
<dbReference type="EMBL" id="CP099426">
    <property type="protein sequence ID" value="USW56738.1"/>
    <property type="molecule type" value="Genomic_DNA"/>
</dbReference>
<dbReference type="Proteomes" id="UP001056384">
    <property type="component" value="Chromosome 9"/>
</dbReference>
<keyword evidence="3" id="KW-1185">Reference proteome</keyword>
<proteinExistence type="predicted"/>
<name>A0A9Q9B0N1_9PEZI</name>
<organism evidence="2 3">
    <name type="scientific">Septoria linicola</name>
    <dbReference type="NCBI Taxonomy" id="215465"/>
    <lineage>
        <taxon>Eukaryota</taxon>
        <taxon>Fungi</taxon>
        <taxon>Dikarya</taxon>
        <taxon>Ascomycota</taxon>
        <taxon>Pezizomycotina</taxon>
        <taxon>Dothideomycetes</taxon>
        <taxon>Dothideomycetidae</taxon>
        <taxon>Mycosphaerellales</taxon>
        <taxon>Mycosphaerellaceae</taxon>
        <taxon>Septoria</taxon>
    </lineage>
</organism>
<gene>
    <name evidence="2" type="ORF">Slin15195_G100570</name>
</gene>
<dbReference type="AlphaFoldDB" id="A0A9Q9B0N1"/>
<evidence type="ECO:0000313" key="3">
    <source>
        <dbReference type="Proteomes" id="UP001056384"/>
    </source>
</evidence>
<accession>A0A9Q9B0N1</accession>